<evidence type="ECO:0000313" key="3">
    <source>
        <dbReference type="Proteomes" id="UP000727962"/>
    </source>
</evidence>
<dbReference type="EMBL" id="JACOSL010000013">
    <property type="protein sequence ID" value="MBI1755839.1"/>
    <property type="molecule type" value="Genomic_DNA"/>
</dbReference>
<proteinExistence type="predicted"/>
<dbReference type="Proteomes" id="UP000727962">
    <property type="component" value="Unassembled WGS sequence"/>
</dbReference>
<protein>
    <submittedName>
        <fullName evidence="2">Uncharacterized protein</fullName>
    </submittedName>
</protein>
<evidence type="ECO:0000256" key="1">
    <source>
        <dbReference type="SAM" id="MobiDB-lite"/>
    </source>
</evidence>
<comment type="caution">
    <text evidence="2">The sequence shown here is derived from an EMBL/GenBank/DDBJ whole genome shotgun (WGS) entry which is preliminary data.</text>
</comment>
<evidence type="ECO:0000313" key="2">
    <source>
        <dbReference type="EMBL" id="MBI1755839.1"/>
    </source>
</evidence>
<gene>
    <name evidence="2" type="ORF">HYR64_01870</name>
</gene>
<sequence>MPKKPKTVKGAKNSLKFKAQPKSGLLSVRVGVKKFKVPVEARLLSNGGYMFLSFSSSSELYRVSDGNLQPMGFDADGTEAYSALNPSRRRGRRRAPAELPDEVAKALARVPSGYKVGYDADGNARLVRKRVRRRK</sequence>
<accession>A0A931LR79</accession>
<organism evidence="2 3">
    <name type="scientific">Fimbriimonas ginsengisoli</name>
    <dbReference type="NCBI Taxonomy" id="1005039"/>
    <lineage>
        <taxon>Bacteria</taxon>
        <taxon>Bacillati</taxon>
        <taxon>Armatimonadota</taxon>
        <taxon>Fimbriimonadia</taxon>
        <taxon>Fimbriimonadales</taxon>
        <taxon>Fimbriimonadaceae</taxon>
        <taxon>Fimbriimonas</taxon>
    </lineage>
</organism>
<feature type="region of interest" description="Disordered" evidence="1">
    <location>
        <begin position="79"/>
        <end position="99"/>
    </location>
</feature>
<reference evidence="2" key="1">
    <citation type="submission" date="2020-07" db="EMBL/GenBank/DDBJ databases">
        <title>Huge and variable diversity of episymbiotic CPR bacteria and DPANN archaea in groundwater ecosystems.</title>
        <authorList>
            <person name="He C.Y."/>
            <person name="Keren R."/>
            <person name="Whittaker M."/>
            <person name="Farag I.F."/>
            <person name="Doudna J."/>
            <person name="Cate J.H.D."/>
            <person name="Banfield J.F."/>
        </authorList>
    </citation>
    <scope>NUCLEOTIDE SEQUENCE</scope>
    <source>
        <strain evidence="2">NC_groundwater_17_Pr7_B-0.1um_64_12</strain>
    </source>
</reference>
<dbReference type="AlphaFoldDB" id="A0A931LR79"/>
<name>A0A931LR79_FIMGI</name>